<keyword evidence="16 18" id="KW-0472">Membrane</keyword>
<dbReference type="Pfam" id="PF00989">
    <property type="entry name" value="PAS"/>
    <property type="match status" value="1"/>
</dbReference>
<dbReference type="AlphaFoldDB" id="A0A9J6RMB6"/>
<feature type="transmembrane region" description="Helical" evidence="18">
    <location>
        <begin position="20"/>
        <end position="44"/>
    </location>
</feature>
<dbReference type="SMART" id="SM00387">
    <property type="entry name" value="HATPase_c"/>
    <property type="match status" value="1"/>
</dbReference>
<evidence type="ECO:0000256" key="3">
    <source>
        <dbReference type="ARBA" id="ARBA00012438"/>
    </source>
</evidence>
<dbReference type="PANTHER" id="PTHR45453">
    <property type="entry name" value="PHOSPHATE REGULON SENSOR PROTEIN PHOR"/>
    <property type="match status" value="1"/>
</dbReference>
<evidence type="ECO:0000256" key="1">
    <source>
        <dbReference type="ARBA" id="ARBA00000085"/>
    </source>
</evidence>
<keyword evidence="8" id="KW-0592">Phosphate transport</keyword>
<dbReference type="InterPro" id="IPR014310">
    <property type="entry name" value="Sig_transdc_His_kinase_PhoR"/>
</dbReference>
<keyword evidence="22" id="KW-1185">Reference proteome</keyword>
<dbReference type="InterPro" id="IPR000014">
    <property type="entry name" value="PAS"/>
</dbReference>
<reference evidence="21 22" key="1">
    <citation type="submission" date="2022-12" db="EMBL/GenBank/DDBJ databases">
        <title>Dasania phycosphaerae sp. nov., isolated from particulate material of the south coast of Korea.</title>
        <authorList>
            <person name="Jiang Y."/>
        </authorList>
    </citation>
    <scope>NUCLEOTIDE SEQUENCE [LARGE SCALE GENOMIC DNA]</scope>
    <source>
        <strain evidence="21 22">GY-19</strain>
    </source>
</reference>
<keyword evidence="9 21" id="KW-0808">Transferase</keyword>
<evidence type="ECO:0000256" key="4">
    <source>
        <dbReference type="ARBA" id="ARBA00019665"/>
    </source>
</evidence>
<keyword evidence="12 21" id="KW-0418">Kinase</keyword>
<dbReference type="SUPFAM" id="SSF55874">
    <property type="entry name" value="ATPase domain of HSP90 chaperone/DNA topoisomerase II/histidine kinase"/>
    <property type="match status" value="1"/>
</dbReference>
<evidence type="ECO:0000256" key="15">
    <source>
        <dbReference type="ARBA" id="ARBA00023012"/>
    </source>
</evidence>
<dbReference type="Gene3D" id="3.30.565.10">
    <property type="entry name" value="Histidine kinase-like ATPase, C-terminal domain"/>
    <property type="match status" value="1"/>
</dbReference>
<dbReference type="InterPro" id="IPR013767">
    <property type="entry name" value="PAS_fold"/>
</dbReference>
<dbReference type="Pfam" id="PF02518">
    <property type="entry name" value="HATPase_c"/>
    <property type="match status" value="1"/>
</dbReference>
<dbReference type="PRINTS" id="PR00344">
    <property type="entry name" value="BCTRLSENSOR"/>
</dbReference>
<protein>
    <recommendedName>
        <fullName evidence="4">Phosphate regulon sensor protein PhoR</fullName>
        <ecNumber evidence="3">2.7.13.3</ecNumber>
    </recommendedName>
</protein>
<dbReference type="NCBIfam" id="TIGR02966">
    <property type="entry name" value="phoR_proteo"/>
    <property type="match status" value="1"/>
</dbReference>
<dbReference type="InterPro" id="IPR050351">
    <property type="entry name" value="BphY/WalK/GraS-like"/>
</dbReference>
<feature type="domain" description="PAS" evidence="20">
    <location>
        <begin position="95"/>
        <end position="150"/>
    </location>
</feature>
<evidence type="ECO:0000256" key="14">
    <source>
        <dbReference type="ARBA" id="ARBA00022989"/>
    </source>
</evidence>
<sequence>MQRINWMVELKQLAQLFTVALVLGWLAGHLLLALLLAALLYIAGTFRQLLRVQRWLIAEDGSDPPESTGLWGDMLDGIYRLQRQNREERQRLQGAVDYLRDSLASLGDAAVMIDQNGNIEWCNLAARRLLGLRHPEDAGQQLVNLIRSPEFIHYYEANEYQTPLEIASPHQLDKQLQFQLTFFGRGSRLMFARDITHTHRLQEMRKDFVGNVSHELRTPLTVVNGYLETFVDSEIASAPRYKRAFQQMLEQVRRMENLIKDLIVLTRLETVPDEGEHAVVVVCPLLRQIREEVLAVFNQQRLIELDCDERLSLRGEAEALRSAFTNLVMNAAKYSNDNGKIQVRWYVDGDKACLQVSDNGLGIEAHHIPRLTERFYRVDKSRSTQTGGTGLGLAIVKHVLLRHHGELKITSTVGQGSSFACYFPLSQCQLKQS</sequence>
<evidence type="ECO:0000259" key="20">
    <source>
        <dbReference type="PROSITE" id="PS50112"/>
    </source>
</evidence>
<dbReference type="GO" id="GO:0000155">
    <property type="term" value="F:phosphorelay sensor kinase activity"/>
    <property type="evidence" value="ECO:0007669"/>
    <property type="project" value="InterPro"/>
</dbReference>
<evidence type="ECO:0000256" key="13">
    <source>
        <dbReference type="ARBA" id="ARBA00022840"/>
    </source>
</evidence>
<dbReference type="SMART" id="SM00091">
    <property type="entry name" value="PAS"/>
    <property type="match status" value="1"/>
</dbReference>
<evidence type="ECO:0000259" key="19">
    <source>
        <dbReference type="PROSITE" id="PS50109"/>
    </source>
</evidence>
<comment type="subcellular location">
    <subcellularLocation>
        <location evidence="2">Cell membrane</location>
    </subcellularLocation>
</comment>
<keyword evidence="14 18" id="KW-1133">Transmembrane helix</keyword>
<dbReference type="InterPro" id="IPR036890">
    <property type="entry name" value="HATPase_C_sf"/>
</dbReference>
<dbReference type="PROSITE" id="PS50109">
    <property type="entry name" value="HIS_KIN"/>
    <property type="match status" value="1"/>
</dbReference>
<keyword evidence="13" id="KW-0067">ATP-binding</keyword>
<dbReference type="InterPro" id="IPR003594">
    <property type="entry name" value="HATPase_dom"/>
</dbReference>
<dbReference type="Gene3D" id="3.30.450.20">
    <property type="entry name" value="PAS domain"/>
    <property type="match status" value="1"/>
</dbReference>
<dbReference type="InterPro" id="IPR003661">
    <property type="entry name" value="HisK_dim/P_dom"/>
</dbReference>
<dbReference type="SUPFAM" id="SSF47384">
    <property type="entry name" value="Homodimeric domain of signal transducing histidine kinase"/>
    <property type="match status" value="1"/>
</dbReference>
<evidence type="ECO:0000313" key="22">
    <source>
        <dbReference type="Proteomes" id="UP001069090"/>
    </source>
</evidence>
<evidence type="ECO:0000256" key="10">
    <source>
        <dbReference type="ARBA" id="ARBA00022692"/>
    </source>
</evidence>
<dbReference type="InterPro" id="IPR021766">
    <property type="entry name" value="PhoR_N"/>
</dbReference>
<evidence type="ECO:0000256" key="17">
    <source>
        <dbReference type="ARBA" id="ARBA00025207"/>
    </source>
</evidence>
<accession>A0A9J6RMB6</accession>
<keyword evidence="11" id="KW-0547">Nucleotide-binding</keyword>
<evidence type="ECO:0000256" key="6">
    <source>
        <dbReference type="ARBA" id="ARBA00022475"/>
    </source>
</evidence>
<dbReference type="GO" id="GO:0005886">
    <property type="term" value="C:plasma membrane"/>
    <property type="evidence" value="ECO:0007669"/>
    <property type="project" value="UniProtKB-SubCell"/>
</dbReference>
<dbReference type="GO" id="GO:0004721">
    <property type="term" value="F:phosphoprotein phosphatase activity"/>
    <property type="evidence" value="ECO:0007669"/>
    <property type="project" value="InterPro"/>
</dbReference>
<dbReference type="GO" id="GO:0006817">
    <property type="term" value="P:phosphate ion transport"/>
    <property type="evidence" value="ECO:0007669"/>
    <property type="project" value="UniProtKB-KW"/>
</dbReference>
<dbReference type="NCBIfam" id="NF008235">
    <property type="entry name" value="PRK11006.1"/>
    <property type="match status" value="1"/>
</dbReference>
<dbReference type="GO" id="GO:0005524">
    <property type="term" value="F:ATP binding"/>
    <property type="evidence" value="ECO:0007669"/>
    <property type="project" value="UniProtKB-KW"/>
</dbReference>
<comment type="caution">
    <text evidence="21">The sequence shown here is derived from an EMBL/GenBank/DDBJ whole genome shotgun (WGS) entry which is preliminary data.</text>
</comment>
<dbReference type="FunFam" id="1.10.287.130:FF:000008">
    <property type="entry name" value="Two-component sensor histidine kinase"/>
    <property type="match status" value="1"/>
</dbReference>
<dbReference type="Pfam" id="PF00512">
    <property type="entry name" value="HisKA"/>
    <property type="match status" value="1"/>
</dbReference>
<dbReference type="PROSITE" id="PS50112">
    <property type="entry name" value="PAS"/>
    <property type="match status" value="1"/>
</dbReference>
<evidence type="ECO:0000256" key="11">
    <source>
        <dbReference type="ARBA" id="ARBA00022741"/>
    </source>
</evidence>
<organism evidence="21 22">
    <name type="scientific">Dasania phycosphaerae</name>
    <dbReference type="NCBI Taxonomy" id="2950436"/>
    <lineage>
        <taxon>Bacteria</taxon>
        <taxon>Pseudomonadati</taxon>
        <taxon>Pseudomonadota</taxon>
        <taxon>Gammaproteobacteria</taxon>
        <taxon>Cellvibrionales</taxon>
        <taxon>Spongiibacteraceae</taxon>
        <taxon>Dasania</taxon>
    </lineage>
</organism>
<keyword evidence="15" id="KW-0902">Two-component regulatory system</keyword>
<dbReference type="GO" id="GO:0006355">
    <property type="term" value="P:regulation of DNA-templated transcription"/>
    <property type="evidence" value="ECO:0007669"/>
    <property type="project" value="InterPro"/>
</dbReference>
<dbReference type="EC" id="2.7.13.3" evidence="3"/>
<evidence type="ECO:0000256" key="9">
    <source>
        <dbReference type="ARBA" id="ARBA00022679"/>
    </source>
</evidence>
<keyword evidence="5" id="KW-0813">Transport</keyword>
<dbReference type="SUPFAM" id="SSF55785">
    <property type="entry name" value="PYP-like sensor domain (PAS domain)"/>
    <property type="match status" value="1"/>
</dbReference>
<dbReference type="InterPro" id="IPR036097">
    <property type="entry name" value="HisK_dim/P_sf"/>
</dbReference>
<comment type="function">
    <text evidence="17">Member of the two-component regulatory system PhoR/PhoB involved in the phosphate regulon genes expression. PhoR may function as a membrane-associated protein kinase that phosphorylates PhoB in response to environmental signals.</text>
</comment>
<comment type="catalytic activity">
    <reaction evidence="1">
        <text>ATP + protein L-histidine = ADP + protein N-phospho-L-histidine.</text>
        <dbReference type="EC" id="2.7.13.3"/>
    </reaction>
</comment>
<dbReference type="GO" id="GO:0016036">
    <property type="term" value="P:cellular response to phosphate starvation"/>
    <property type="evidence" value="ECO:0007669"/>
    <property type="project" value="TreeGrafter"/>
</dbReference>
<dbReference type="EMBL" id="JAPTGG010000006">
    <property type="protein sequence ID" value="MCZ0865327.1"/>
    <property type="molecule type" value="Genomic_DNA"/>
</dbReference>
<evidence type="ECO:0000256" key="12">
    <source>
        <dbReference type="ARBA" id="ARBA00022777"/>
    </source>
</evidence>
<dbReference type="InterPro" id="IPR005467">
    <property type="entry name" value="His_kinase_dom"/>
</dbReference>
<evidence type="ECO:0000313" key="21">
    <source>
        <dbReference type="EMBL" id="MCZ0865327.1"/>
    </source>
</evidence>
<feature type="domain" description="Histidine kinase" evidence="19">
    <location>
        <begin position="211"/>
        <end position="427"/>
    </location>
</feature>
<dbReference type="PANTHER" id="PTHR45453:SF1">
    <property type="entry name" value="PHOSPHATE REGULON SENSOR PROTEIN PHOR"/>
    <property type="match status" value="1"/>
</dbReference>
<keyword evidence="6" id="KW-1003">Cell membrane</keyword>
<keyword evidence="7" id="KW-0597">Phosphoprotein</keyword>
<evidence type="ECO:0000256" key="7">
    <source>
        <dbReference type="ARBA" id="ARBA00022553"/>
    </source>
</evidence>
<dbReference type="Proteomes" id="UP001069090">
    <property type="component" value="Unassembled WGS sequence"/>
</dbReference>
<dbReference type="InterPro" id="IPR004358">
    <property type="entry name" value="Sig_transdc_His_kin-like_C"/>
</dbReference>
<gene>
    <name evidence="21" type="primary">phoR</name>
    <name evidence="21" type="ORF">O0V09_08955</name>
</gene>
<proteinExistence type="predicted"/>
<keyword evidence="10 18" id="KW-0812">Transmembrane</keyword>
<dbReference type="Pfam" id="PF11808">
    <property type="entry name" value="PhoR"/>
    <property type="match status" value="1"/>
</dbReference>
<name>A0A9J6RMB6_9GAMM</name>
<dbReference type="SMART" id="SM00388">
    <property type="entry name" value="HisKA"/>
    <property type="match status" value="1"/>
</dbReference>
<evidence type="ECO:0000256" key="8">
    <source>
        <dbReference type="ARBA" id="ARBA00022592"/>
    </source>
</evidence>
<evidence type="ECO:0000256" key="5">
    <source>
        <dbReference type="ARBA" id="ARBA00022448"/>
    </source>
</evidence>
<evidence type="ECO:0000256" key="16">
    <source>
        <dbReference type="ARBA" id="ARBA00023136"/>
    </source>
</evidence>
<dbReference type="RefSeq" id="WP_258331473.1">
    <property type="nucleotide sequence ID" value="NZ_JAPTGG010000006.1"/>
</dbReference>
<dbReference type="CDD" id="cd00082">
    <property type="entry name" value="HisKA"/>
    <property type="match status" value="1"/>
</dbReference>
<evidence type="ECO:0000256" key="2">
    <source>
        <dbReference type="ARBA" id="ARBA00004236"/>
    </source>
</evidence>
<dbReference type="Gene3D" id="1.10.287.130">
    <property type="match status" value="1"/>
</dbReference>
<evidence type="ECO:0000256" key="18">
    <source>
        <dbReference type="SAM" id="Phobius"/>
    </source>
</evidence>
<dbReference type="InterPro" id="IPR035965">
    <property type="entry name" value="PAS-like_dom_sf"/>
</dbReference>
<dbReference type="CDD" id="cd00130">
    <property type="entry name" value="PAS"/>
    <property type="match status" value="1"/>
</dbReference>
<dbReference type="FunFam" id="3.30.565.10:FF:000006">
    <property type="entry name" value="Sensor histidine kinase WalK"/>
    <property type="match status" value="1"/>
</dbReference>